<evidence type="ECO:0000256" key="1">
    <source>
        <dbReference type="ARBA" id="ARBA00000085"/>
    </source>
</evidence>
<proteinExistence type="predicted"/>
<reference evidence="14 15" key="1">
    <citation type="submission" date="2020-08" db="EMBL/GenBank/DDBJ databases">
        <title>Functional genomics of gut bacteria from endangered species of beetles.</title>
        <authorList>
            <person name="Carlos-Shanley C."/>
        </authorList>
    </citation>
    <scope>NUCLEOTIDE SEQUENCE [LARGE SCALE GENOMIC DNA]</scope>
    <source>
        <strain evidence="14 15">S00198</strain>
    </source>
</reference>
<dbReference type="InterPro" id="IPR036097">
    <property type="entry name" value="HisK_dim/P_sf"/>
</dbReference>
<keyword evidence="11" id="KW-0812">Transmembrane</keyword>
<keyword evidence="9" id="KW-0067">ATP-binding</keyword>
<dbReference type="PROSITE" id="PS50885">
    <property type="entry name" value="HAMP"/>
    <property type="match status" value="1"/>
</dbReference>
<dbReference type="InterPro" id="IPR005467">
    <property type="entry name" value="His_kinase_dom"/>
</dbReference>
<evidence type="ECO:0000313" key="15">
    <source>
        <dbReference type="Proteomes" id="UP000575083"/>
    </source>
</evidence>
<feature type="region of interest" description="Disordered" evidence="10">
    <location>
        <begin position="1"/>
        <end position="40"/>
    </location>
</feature>
<feature type="domain" description="Histidine kinase" evidence="12">
    <location>
        <begin position="277"/>
        <end position="489"/>
    </location>
</feature>
<dbReference type="InterPro" id="IPR003660">
    <property type="entry name" value="HAMP_dom"/>
</dbReference>
<dbReference type="SMART" id="SM00304">
    <property type="entry name" value="HAMP"/>
    <property type="match status" value="1"/>
</dbReference>
<dbReference type="InterPro" id="IPR050980">
    <property type="entry name" value="2C_sensor_his_kinase"/>
</dbReference>
<dbReference type="EMBL" id="JACHLK010000016">
    <property type="protein sequence ID" value="MBB6563143.1"/>
    <property type="molecule type" value="Genomic_DNA"/>
</dbReference>
<keyword evidence="6" id="KW-0808">Transferase</keyword>
<sequence>MRRWGQQRGAADVTGAPPPPGGRRGWWRHHHRHHGEDGQPCPWHRRARDAVGHSLRIRLVLLFLVLACMTTITFVGGVQKALSVGWREAARPLLMDYVDRLTGEIGTPPSVERAQAIVQRLPIHLRIEGPTVNWVSHPDIQRPDWMRDRNPRNPKERWLDDGDEGHRLLQRTTADGHFIEFGLNAMTWEQKPRVAWVTLSVLLLLTGLSYVYVRHLLRPLDDIRRGARRFGEGDFGEPIPVRHAHRPDELGQLAATINTMGEDIHQMLEAKRALLLAMSHELRSPLTRARLNTELLPENPDVVPQRDALMRDLGEMAHLISDLLESERLAGRHAALHREPTNLPELAREVITELEARHDCAGDIVVIADPALPVLALDRGRLRLVLRNLLDNSLRHCEPTASPPELHLRSTPTGVELEVRDHGPGVPPEHLARMAQAFYRPDVARQRATGGVGLGLYLCRLVAQAHGGQFELRNASPGLSVRITLPAEPAQVAPTKG</sequence>
<dbReference type="RefSeq" id="WP_184863845.1">
    <property type="nucleotide sequence ID" value="NZ_JACHLK010000016.1"/>
</dbReference>
<evidence type="ECO:0000313" key="14">
    <source>
        <dbReference type="EMBL" id="MBB6563143.1"/>
    </source>
</evidence>
<dbReference type="PRINTS" id="PR00344">
    <property type="entry name" value="BCTRLSENSOR"/>
</dbReference>
<evidence type="ECO:0000256" key="3">
    <source>
        <dbReference type="ARBA" id="ARBA00012438"/>
    </source>
</evidence>
<dbReference type="InterPro" id="IPR003594">
    <property type="entry name" value="HATPase_dom"/>
</dbReference>
<keyword evidence="15" id="KW-1185">Reference proteome</keyword>
<dbReference type="Proteomes" id="UP000575083">
    <property type="component" value="Unassembled WGS sequence"/>
</dbReference>
<evidence type="ECO:0000259" key="12">
    <source>
        <dbReference type="PROSITE" id="PS50109"/>
    </source>
</evidence>
<evidence type="ECO:0000256" key="2">
    <source>
        <dbReference type="ARBA" id="ARBA00004651"/>
    </source>
</evidence>
<dbReference type="SMART" id="SM00387">
    <property type="entry name" value="HATPase_c"/>
    <property type="match status" value="1"/>
</dbReference>
<dbReference type="Gene3D" id="3.30.565.10">
    <property type="entry name" value="Histidine kinase-like ATPase, C-terminal domain"/>
    <property type="match status" value="1"/>
</dbReference>
<dbReference type="CDD" id="cd06225">
    <property type="entry name" value="HAMP"/>
    <property type="match status" value="1"/>
</dbReference>
<evidence type="ECO:0000256" key="9">
    <source>
        <dbReference type="ARBA" id="ARBA00022840"/>
    </source>
</evidence>
<dbReference type="InterPro" id="IPR003661">
    <property type="entry name" value="HisK_dim/P_dom"/>
</dbReference>
<dbReference type="SMART" id="SM00388">
    <property type="entry name" value="HisKA"/>
    <property type="match status" value="1"/>
</dbReference>
<keyword evidence="8 14" id="KW-0418">Kinase</keyword>
<dbReference type="PROSITE" id="PS50109">
    <property type="entry name" value="HIS_KIN"/>
    <property type="match status" value="1"/>
</dbReference>
<dbReference type="CDD" id="cd00082">
    <property type="entry name" value="HisKA"/>
    <property type="match status" value="1"/>
</dbReference>
<dbReference type="GO" id="GO:0000155">
    <property type="term" value="F:phosphorelay sensor kinase activity"/>
    <property type="evidence" value="ECO:0007669"/>
    <property type="project" value="InterPro"/>
</dbReference>
<evidence type="ECO:0000256" key="11">
    <source>
        <dbReference type="SAM" id="Phobius"/>
    </source>
</evidence>
<name>A0A7X0UCI4_9BURK</name>
<dbReference type="SUPFAM" id="SSF55874">
    <property type="entry name" value="ATPase domain of HSP90 chaperone/DNA topoisomerase II/histidine kinase"/>
    <property type="match status" value="1"/>
</dbReference>
<dbReference type="GO" id="GO:0005524">
    <property type="term" value="F:ATP binding"/>
    <property type="evidence" value="ECO:0007669"/>
    <property type="project" value="UniProtKB-KW"/>
</dbReference>
<dbReference type="SUPFAM" id="SSF158472">
    <property type="entry name" value="HAMP domain-like"/>
    <property type="match status" value="1"/>
</dbReference>
<dbReference type="Pfam" id="PF00672">
    <property type="entry name" value="HAMP"/>
    <property type="match status" value="1"/>
</dbReference>
<keyword evidence="11" id="KW-0472">Membrane</keyword>
<dbReference type="AlphaFoldDB" id="A0A7X0UCI4"/>
<accession>A0A7X0UCI4</accession>
<keyword evidence="11" id="KW-1133">Transmembrane helix</keyword>
<organism evidence="14 15">
    <name type="scientific">Acidovorax soli</name>
    <dbReference type="NCBI Taxonomy" id="592050"/>
    <lineage>
        <taxon>Bacteria</taxon>
        <taxon>Pseudomonadati</taxon>
        <taxon>Pseudomonadota</taxon>
        <taxon>Betaproteobacteria</taxon>
        <taxon>Burkholderiales</taxon>
        <taxon>Comamonadaceae</taxon>
        <taxon>Acidovorax</taxon>
    </lineage>
</organism>
<dbReference type="Pfam" id="PF00512">
    <property type="entry name" value="HisKA"/>
    <property type="match status" value="1"/>
</dbReference>
<evidence type="ECO:0000256" key="7">
    <source>
        <dbReference type="ARBA" id="ARBA00022741"/>
    </source>
</evidence>
<evidence type="ECO:0000256" key="8">
    <source>
        <dbReference type="ARBA" id="ARBA00022777"/>
    </source>
</evidence>
<keyword evidence="5" id="KW-0597">Phosphoprotein</keyword>
<evidence type="ECO:0000259" key="13">
    <source>
        <dbReference type="PROSITE" id="PS50885"/>
    </source>
</evidence>
<evidence type="ECO:0000256" key="6">
    <source>
        <dbReference type="ARBA" id="ARBA00022679"/>
    </source>
</evidence>
<evidence type="ECO:0000256" key="10">
    <source>
        <dbReference type="SAM" id="MobiDB-lite"/>
    </source>
</evidence>
<dbReference type="InterPro" id="IPR036890">
    <property type="entry name" value="HATPase_C_sf"/>
</dbReference>
<gene>
    <name evidence="14" type="ORF">HNP48_005860</name>
</gene>
<dbReference type="PANTHER" id="PTHR44936:SF10">
    <property type="entry name" value="SENSOR PROTEIN RSTB"/>
    <property type="match status" value="1"/>
</dbReference>
<dbReference type="Pfam" id="PF02518">
    <property type="entry name" value="HATPase_c"/>
    <property type="match status" value="1"/>
</dbReference>
<dbReference type="CDD" id="cd00075">
    <property type="entry name" value="HATPase"/>
    <property type="match status" value="1"/>
</dbReference>
<dbReference type="EC" id="2.7.13.3" evidence="3"/>
<protein>
    <recommendedName>
        <fullName evidence="3">histidine kinase</fullName>
        <ecNumber evidence="3">2.7.13.3</ecNumber>
    </recommendedName>
</protein>
<evidence type="ECO:0000256" key="5">
    <source>
        <dbReference type="ARBA" id="ARBA00022553"/>
    </source>
</evidence>
<comment type="subcellular location">
    <subcellularLocation>
        <location evidence="2">Cell membrane</location>
        <topology evidence="2">Multi-pass membrane protein</topology>
    </subcellularLocation>
</comment>
<dbReference type="SUPFAM" id="SSF47384">
    <property type="entry name" value="Homodimeric domain of signal transducing histidine kinase"/>
    <property type="match status" value="1"/>
</dbReference>
<dbReference type="InterPro" id="IPR004358">
    <property type="entry name" value="Sig_transdc_His_kin-like_C"/>
</dbReference>
<dbReference type="GO" id="GO:0005886">
    <property type="term" value="C:plasma membrane"/>
    <property type="evidence" value="ECO:0007669"/>
    <property type="project" value="UniProtKB-SubCell"/>
</dbReference>
<evidence type="ECO:0000256" key="4">
    <source>
        <dbReference type="ARBA" id="ARBA00022475"/>
    </source>
</evidence>
<comment type="caution">
    <text evidence="14">The sequence shown here is derived from an EMBL/GenBank/DDBJ whole genome shotgun (WGS) entry which is preliminary data.</text>
</comment>
<dbReference type="PANTHER" id="PTHR44936">
    <property type="entry name" value="SENSOR PROTEIN CREC"/>
    <property type="match status" value="1"/>
</dbReference>
<keyword evidence="4" id="KW-1003">Cell membrane</keyword>
<dbReference type="Gene3D" id="1.10.287.130">
    <property type="match status" value="1"/>
</dbReference>
<comment type="catalytic activity">
    <reaction evidence="1">
        <text>ATP + protein L-histidine = ADP + protein N-phospho-L-histidine.</text>
        <dbReference type="EC" id="2.7.13.3"/>
    </reaction>
</comment>
<feature type="transmembrane region" description="Helical" evidence="11">
    <location>
        <begin position="55"/>
        <end position="78"/>
    </location>
</feature>
<feature type="domain" description="HAMP" evidence="13">
    <location>
        <begin position="214"/>
        <end position="269"/>
    </location>
</feature>
<keyword evidence="7" id="KW-0547">Nucleotide-binding</keyword>